<proteinExistence type="predicted"/>
<keyword evidence="2" id="KW-1185">Reference proteome</keyword>
<dbReference type="EMBL" id="VTPC01039075">
    <property type="protein sequence ID" value="KAF2891094.1"/>
    <property type="molecule type" value="Genomic_DNA"/>
</dbReference>
<evidence type="ECO:0008006" key="3">
    <source>
        <dbReference type="Google" id="ProtNLM"/>
    </source>
</evidence>
<reference evidence="1" key="1">
    <citation type="submission" date="2019-08" db="EMBL/GenBank/DDBJ databases">
        <title>The genome of the North American firefly Photinus pyralis.</title>
        <authorList>
            <consortium name="Photinus pyralis genome working group"/>
            <person name="Fallon T.R."/>
            <person name="Sander Lower S.E."/>
            <person name="Weng J.-K."/>
        </authorList>
    </citation>
    <scope>NUCLEOTIDE SEQUENCE</scope>
    <source>
        <strain evidence="1">TRF0915ILg1</strain>
        <tissue evidence="1">Whole body</tissue>
    </source>
</reference>
<name>A0A8K0CR73_IGNLU</name>
<comment type="caution">
    <text evidence="1">The sequence shown here is derived from an EMBL/GenBank/DDBJ whole genome shotgun (WGS) entry which is preliminary data.</text>
</comment>
<protein>
    <recommendedName>
        <fullName evidence="3">Reverse transcriptase domain-containing protein</fullName>
    </recommendedName>
</protein>
<accession>A0A8K0CR73</accession>
<organism evidence="1 2">
    <name type="scientific">Ignelater luminosus</name>
    <name type="common">Cucubano</name>
    <name type="synonym">Pyrophorus luminosus</name>
    <dbReference type="NCBI Taxonomy" id="2038154"/>
    <lineage>
        <taxon>Eukaryota</taxon>
        <taxon>Metazoa</taxon>
        <taxon>Ecdysozoa</taxon>
        <taxon>Arthropoda</taxon>
        <taxon>Hexapoda</taxon>
        <taxon>Insecta</taxon>
        <taxon>Pterygota</taxon>
        <taxon>Neoptera</taxon>
        <taxon>Endopterygota</taxon>
        <taxon>Coleoptera</taxon>
        <taxon>Polyphaga</taxon>
        <taxon>Elateriformia</taxon>
        <taxon>Elateroidea</taxon>
        <taxon>Elateridae</taxon>
        <taxon>Agrypninae</taxon>
        <taxon>Pyrophorini</taxon>
        <taxon>Ignelater</taxon>
    </lineage>
</organism>
<gene>
    <name evidence="1" type="ORF">ILUMI_15079</name>
</gene>
<sequence>MVDKEIKILCYADDAVVIAENERLLHQFKIIEQAMELKYLGIDISRYDDIDEE</sequence>
<feature type="non-terminal residue" evidence="1">
    <location>
        <position position="53"/>
    </location>
</feature>
<evidence type="ECO:0000313" key="1">
    <source>
        <dbReference type="EMBL" id="KAF2891094.1"/>
    </source>
</evidence>
<dbReference type="OrthoDB" id="425681at2759"/>
<dbReference type="AlphaFoldDB" id="A0A8K0CR73"/>
<dbReference type="Proteomes" id="UP000801492">
    <property type="component" value="Unassembled WGS sequence"/>
</dbReference>
<evidence type="ECO:0000313" key="2">
    <source>
        <dbReference type="Proteomes" id="UP000801492"/>
    </source>
</evidence>